<accession>A0ABW3PPT7</accession>
<reference evidence="2" key="1">
    <citation type="journal article" date="2019" name="Int. J. Syst. Evol. Microbiol.">
        <title>The Global Catalogue of Microorganisms (GCM) 10K type strain sequencing project: providing services to taxonomists for standard genome sequencing and annotation.</title>
        <authorList>
            <consortium name="The Broad Institute Genomics Platform"/>
            <consortium name="The Broad Institute Genome Sequencing Center for Infectious Disease"/>
            <person name="Wu L."/>
            <person name="Ma J."/>
        </authorList>
    </citation>
    <scope>NUCLEOTIDE SEQUENCE [LARGE SCALE GENOMIC DNA]</scope>
    <source>
        <strain evidence="2">CCUG 71848</strain>
    </source>
</reference>
<protein>
    <submittedName>
        <fullName evidence="1">Uncharacterized protein</fullName>
    </submittedName>
</protein>
<name>A0ABW3PPT7_9LACO</name>
<sequence length="117" mass="13693">MSRAKIFRVNHVKGIYLPYPTSTAEAWRPEIPNSPADADWYFFKLLSQEDEELNRFCPLKDWHLSGLKEPSFVDIGQSLPVKKPDLTSADYIGSISDRDSWILKHCIHQYYREYTGR</sequence>
<evidence type="ECO:0000313" key="2">
    <source>
        <dbReference type="Proteomes" id="UP001597156"/>
    </source>
</evidence>
<keyword evidence="2" id="KW-1185">Reference proteome</keyword>
<dbReference type="RefSeq" id="WP_121977876.1">
    <property type="nucleotide sequence ID" value="NZ_JBHTLH010000034.1"/>
</dbReference>
<gene>
    <name evidence="1" type="ORF">ACFQ22_09495</name>
</gene>
<evidence type="ECO:0000313" key="1">
    <source>
        <dbReference type="EMBL" id="MFD1125582.1"/>
    </source>
</evidence>
<dbReference type="Proteomes" id="UP001597156">
    <property type="component" value="Unassembled WGS sequence"/>
</dbReference>
<dbReference type="EMBL" id="JBHTLH010000034">
    <property type="protein sequence ID" value="MFD1125582.1"/>
    <property type="molecule type" value="Genomic_DNA"/>
</dbReference>
<comment type="caution">
    <text evidence="1">The sequence shown here is derived from an EMBL/GenBank/DDBJ whole genome shotgun (WGS) entry which is preliminary data.</text>
</comment>
<proteinExistence type="predicted"/>
<organism evidence="1 2">
    <name type="scientific">Lentilactobacillus raoultii</name>
    <dbReference type="NCBI Taxonomy" id="1987503"/>
    <lineage>
        <taxon>Bacteria</taxon>
        <taxon>Bacillati</taxon>
        <taxon>Bacillota</taxon>
        <taxon>Bacilli</taxon>
        <taxon>Lactobacillales</taxon>
        <taxon>Lactobacillaceae</taxon>
        <taxon>Lentilactobacillus</taxon>
    </lineage>
</organism>